<organism evidence="1 2">
    <name type="scientific">Heyndrickxia shackletonii</name>
    <dbReference type="NCBI Taxonomy" id="157838"/>
    <lineage>
        <taxon>Bacteria</taxon>
        <taxon>Bacillati</taxon>
        <taxon>Bacillota</taxon>
        <taxon>Bacilli</taxon>
        <taxon>Bacillales</taxon>
        <taxon>Bacillaceae</taxon>
        <taxon>Heyndrickxia</taxon>
    </lineage>
</organism>
<name>A0A0Q3WQL7_9BACI</name>
<dbReference type="EMBL" id="LJJC01000015">
    <property type="protein sequence ID" value="KQL50559.1"/>
    <property type="molecule type" value="Genomic_DNA"/>
</dbReference>
<gene>
    <name evidence="1" type="ORF">AN964_23175</name>
</gene>
<evidence type="ECO:0000313" key="1">
    <source>
        <dbReference type="EMBL" id="KQL50559.1"/>
    </source>
</evidence>
<keyword evidence="2" id="KW-1185">Reference proteome</keyword>
<dbReference type="RefSeq" id="WP_055742172.1">
    <property type="nucleotide sequence ID" value="NZ_JAAIWL010000002.1"/>
</dbReference>
<dbReference type="AlphaFoldDB" id="A0A0Q3WQL7"/>
<accession>A0A0Q3WQL7</accession>
<sequence length="63" mass="7592">MLELEKAKRTKQSGVSFDEISLIMKIGILENTLEYINEFEKNMLHEKFERELELYTSFYVKDK</sequence>
<evidence type="ECO:0000313" key="2">
    <source>
        <dbReference type="Proteomes" id="UP000051888"/>
    </source>
</evidence>
<dbReference type="PATRIC" id="fig|157838.3.peg.5092"/>
<reference evidence="1 2" key="1">
    <citation type="submission" date="2015-09" db="EMBL/GenBank/DDBJ databases">
        <title>Genome sequencing project for genomic taxonomy and phylogenomics of Bacillus-like bacteria.</title>
        <authorList>
            <person name="Liu B."/>
            <person name="Wang J."/>
            <person name="Zhu Y."/>
            <person name="Liu G."/>
            <person name="Chen Q."/>
            <person name="Chen Z."/>
            <person name="Lan J."/>
            <person name="Che J."/>
            <person name="Ge C."/>
            <person name="Shi H."/>
            <person name="Pan Z."/>
            <person name="Liu X."/>
        </authorList>
    </citation>
    <scope>NUCLEOTIDE SEQUENCE [LARGE SCALE GENOMIC DNA]</scope>
    <source>
        <strain evidence="1 2">LMG 18435</strain>
    </source>
</reference>
<proteinExistence type="predicted"/>
<comment type="caution">
    <text evidence="1">The sequence shown here is derived from an EMBL/GenBank/DDBJ whole genome shotgun (WGS) entry which is preliminary data.</text>
</comment>
<protein>
    <submittedName>
        <fullName evidence="1">Uncharacterized protein</fullName>
    </submittedName>
</protein>
<dbReference type="Proteomes" id="UP000051888">
    <property type="component" value="Unassembled WGS sequence"/>
</dbReference>